<evidence type="ECO:0000313" key="2">
    <source>
        <dbReference type="Proteomes" id="UP001197093"/>
    </source>
</evidence>
<dbReference type="AlphaFoldDB" id="A0AAD4I1U4"/>
<proteinExistence type="predicted"/>
<dbReference type="EMBL" id="JAHCVI010000002">
    <property type="protein sequence ID" value="KAG7289368.1"/>
    <property type="molecule type" value="Genomic_DNA"/>
</dbReference>
<dbReference type="InterPro" id="IPR011043">
    <property type="entry name" value="Gal_Oxase/kelch_b-propeller"/>
</dbReference>
<dbReference type="SMART" id="SM00706">
    <property type="entry name" value="TECPR"/>
    <property type="match status" value="3"/>
</dbReference>
<dbReference type="Proteomes" id="UP001197093">
    <property type="component" value="Unassembled WGS sequence"/>
</dbReference>
<gene>
    <name evidence="1" type="ORF">NEMBOFW57_005735</name>
</gene>
<accession>A0AAD4I1U4</accession>
<dbReference type="SUPFAM" id="SSF50965">
    <property type="entry name" value="Galactose oxidase, central domain"/>
    <property type="match status" value="1"/>
</dbReference>
<reference evidence="1" key="1">
    <citation type="submission" date="2023-02" db="EMBL/GenBank/DDBJ databases">
        <authorList>
            <person name="Palmer J.M."/>
        </authorList>
    </citation>
    <scope>NUCLEOTIDE SEQUENCE</scope>
    <source>
        <strain evidence="1">FW57</strain>
    </source>
</reference>
<keyword evidence="2" id="KW-1185">Reference proteome</keyword>
<evidence type="ECO:0000313" key="1">
    <source>
        <dbReference type="EMBL" id="KAG7289368.1"/>
    </source>
</evidence>
<dbReference type="InterPro" id="IPR006624">
    <property type="entry name" value="Beta-propeller_rpt_TECPR"/>
</dbReference>
<protein>
    <submittedName>
        <fullName evidence="1">Uncharacterized protein</fullName>
    </submittedName>
</protein>
<organism evidence="1 2">
    <name type="scientific">Staphylotrichum longicolle</name>
    <dbReference type="NCBI Taxonomy" id="669026"/>
    <lineage>
        <taxon>Eukaryota</taxon>
        <taxon>Fungi</taxon>
        <taxon>Dikarya</taxon>
        <taxon>Ascomycota</taxon>
        <taxon>Pezizomycotina</taxon>
        <taxon>Sordariomycetes</taxon>
        <taxon>Sordariomycetidae</taxon>
        <taxon>Sordariales</taxon>
        <taxon>Chaetomiaceae</taxon>
        <taxon>Staphylotrichum</taxon>
    </lineage>
</organism>
<sequence>MDVNISVDLNKALEPSLNVASAAAVPGINANLTTNALQWEPGEFSNGVNKWGSNNVFISHNSGSAQGANQRYAYLGIATTKPFTLKQVQLNIDTNASGSSAQNPVSVAVEISPRDDFSTVTPLGTVVSHHNPQTLALNAFIPYGTTYVRLRVTSPIYDGSNYVAYSGITLAGSTIADAVVSEPEPISPTSGIGLASQETFTITYDFNRASSQGALVVAASGGAASNMVSLLASNANQWEPGEFMNGGVSAKQILTVGTALFVVNKDDGAIWRYSGTPNNWTRIGDATHQVIGAESGLYAITAAKDHVVAWNETTHAWDVIGGAMVSLMTGRHVLHAVDSNNMVWMYNGTPNSWMQLGGPYRNVVATDDYCIAITMDGSSVELLQRGSTTWTTIGGPMASLRAAANALYGLDTLGMVFRWSGSGTVWTPLGGPFRQLMVDGNTLLGHTTDRLAAMKLEDDNPVRWREVGQRLDSVTSNKLYYAGLRNGNVLIHFKHRGGHASTPALAARRSGQVLAAADQGHVDPPADSDFGKNWIFQVHTQDVMLAGYDGNMDFRLGNDVQTLTDVSFVRGEAYIIPMKFHVRETDSLGLGGGYHYWPDHWAVGKIQAWSLEQEEFYEFDIDGWVPNFNDEGHWITKPAAMPTQLADPPTYARVFVWDYYNINRVGHASMLLSDGTYISWWPLDGTIKTIPFVEQTWEGTGTAVPDYSEDYDSEGYTHANSFRVWGIDNDAVKAWWDGFKGVEGQKWKLTSQNCSTIVYKAILAGGVIPDRWKSQTEAVPAWTPNRIASLAMILATKNYPQWYGLDFLGLTP</sequence>
<comment type="caution">
    <text evidence="1">The sequence shown here is derived from an EMBL/GenBank/DDBJ whole genome shotgun (WGS) entry which is preliminary data.</text>
</comment>
<name>A0AAD4I1U4_9PEZI</name>